<keyword evidence="2" id="KW-0472">Membrane</keyword>
<dbReference type="Proteomes" id="UP000636960">
    <property type="component" value="Unassembled WGS sequence"/>
</dbReference>
<feature type="transmembrane region" description="Helical" evidence="2">
    <location>
        <begin position="70"/>
        <end position="87"/>
    </location>
</feature>
<evidence type="ECO:0000313" key="4">
    <source>
        <dbReference type="EMBL" id="GIE96563.1"/>
    </source>
</evidence>
<dbReference type="AlphaFoldDB" id="A0A919MV87"/>
<name>A0A919MV87_9ACTN</name>
<feature type="domain" description="Low molecular weight protein antigen 6 PH" evidence="3">
    <location>
        <begin position="94"/>
        <end position="169"/>
    </location>
</feature>
<keyword evidence="5" id="KW-1185">Reference proteome</keyword>
<evidence type="ECO:0000313" key="5">
    <source>
        <dbReference type="Proteomes" id="UP000636960"/>
    </source>
</evidence>
<comment type="caution">
    <text evidence="4">The sequence shown here is derived from an EMBL/GenBank/DDBJ whole genome shotgun (WGS) entry which is preliminary data.</text>
</comment>
<evidence type="ECO:0000256" key="2">
    <source>
        <dbReference type="SAM" id="Phobius"/>
    </source>
</evidence>
<keyword evidence="2" id="KW-1133">Transmembrane helix</keyword>
<organism evidence="4 5">
    <name type="scientific">Paractinoplanes rishiriensis</name>
    <dbReference type="NCBI Taxonomy" id="1050105"/>
    <lineage>
        <taxon>Bacteria</taxon>
        <taxon>Bacillati</taxon>
        <taxon>Actinomycetota</taxon>
        <taxon>Actinomycetes</taxon>
        <taxon>Micromonosporales</taxon>
        <taxon>Micromonosporaceae</taxon>
        <taxon>Paractinoplanes</taxon>
    </lineage>
</organism>
<dbReference type="InterPro" id="IPR019692">
    <property type="entry name" value="CFP-6_PH"/>
</dbReference>
<evidence type="ECO:0000259" key="3">
    <source>
        <dbReference type="Pfam" id="PF10756"/>
    </source>
</evidence>
<sequence length="173" mass="18894">MDLGQATLTPADRGSDGADDHRIAHVPTVARNAIMFRMQWRIKPVLPVTKLMGAVAVIVLAVAFSGRDPVRWVLAAVAAVALIVWAVRDLIAPVRLAADSTGVTVITGFARRRHLPWPQVERVRVDRRTHRGLRSELLELDAGDSIYLFSAHELGALPEDVAAELADLRLTSL</sequence>
<reference evidence="4" key="1">
    <citation type="submission" date="2021-01" db="EMBL/GenBank/DDBJ databases">
        <title>Whole genome shotgun sequence of Actinoplanes rishiriensis NBRC 108556.</title>
        <authorList>
            <person name="Komaki H."/>
            <person name="Tamura T."/>
        </authorList>
    </citation>
    <scope>NUCLEOTIDE SEQUENCE</scope>
    <source>
        <strain evidence="4">NBRC 108556</strain>
    </source>
</reference>
<dbReference type="EMBL" id="BOMV01000048">
    <property type="protein sequence ID" value="GIE96563.1"/>
    <property type="molecule type" value="Genomic_DNA"/>
</dbReference>
<gene>
    <name evidence="4" type="ORF">Ari01nite_40280</name>
</gene>
<proteinExistence type="predicted"/>
<evidence type="ECO:0000256" key="1">
    <source>
        <dbReference type="SAM" id="MobiDB-lite"/>
    </source>
</evidence>
<keyword evidence="2" id="KW-0812">Transmembrane</keyword>
<feature type="region of interest" description="Disordered" evidence="1">
    <location>
        <begin position="1"/>
        <end position="20"/>
    </location>
</feature>
<dbReference type="Pfam" id="PF10756">
    <property type="entry name" value="bPH_6"/>
    <property type="match status" value="1"/>
</dbReference>
<protein>
    <recommendedName>
        <fullName evidence="3">Low molecular weight protein antigen 6 PH domain-containing protein</fullName>
    </recommendedName>
</protein>
<accession>A0A919MV87</accession>
<feature type="transmembrane region" description="Helical" evidence="2">
    <location>
        <begin position="45"/>
        <end position="64"/>
    </location>
</feature>